<proteinExistence type="predicted"/>
<feature type="compositionally biased region" description="Polar residues" evidence="1">
    <location>
        <begin position="344"/>
        <end position="353"/>
    </location>
</feature>
<dbReference type="SUPFAM" id="SSF51556">
    <property type="entry name" value="Metallo-dependent hydrolases"/>
    <property type="match status" value="1"/>
</dbReference>
<accession>A0A5M3N7K1</accession>
<evidence type="ECO:0000259" key="2">
    <source>
        <dbReference type="Pfam" id="PF01979"/>
    </source>
</evidence>
<dbReference type="Pfam" id="PF01979">
    <property type="entry name" value="Amidohydro_1"/>
    <property type="match status" value="1"/>
</dbReference>
<protein>
    <recommendedName>
        <fullName evidence="2">Amidohydrolase-related domain-containing protein</fullName>
    </recommendedName>
</protein>
<sequence>MSAYRGYRKPDVLSAAQPGRDVVIYAKYMFDPRDFQLHPNPFIIVRKTTGLVKLAGTLMPCYRSIDRRYTEREVEVIDLGEQTLLPGLVDAHVHLFLRPRAEGDHISRDNAAEQTIRATVHARETLMAGYTSVRDLGTAGAGDADIALRSALAGRNALLPGPRYFCATRGIAPSGLQSSGSQSRFSVVTGADLADGVDECIRVVRRQVGAGADWIMIYAEHPVSPRCESSSSSRRLPVIAFNRDELRAIIDTAHALGVKVAAHANTTSVFSTLVRLGVDTVEHGWNVASSCSTLMGLRDMGRECPPSKRLSPEEMLALKLLEDPSSRTRWVPAVTECSDALPLSDQSSESKPSASDLEKAKNSVRNALVQNLPSRKLAIGGNTGVTLPHGSNAQGVVLFHRLLCQVDAESQLGGRGPPWAEALRAATLGGWEAIRSMRWKEGEEPGPMDDEGSNAETDDVAFGVIEIGWAADIIATTGDVVNDLEAALDPANITFVMKGGRVFKRDGKETMGDEANFSVGTPSEDNLEPIVPVEDEVDCGYAVDYSGANGNGREPFAAEGSGNTLTQAHAEPTTARSTNQPGENESPTGTREGPEPIGGHPGGQADAMNSVPAPVVTGIGGETDECEDI</sequence>
<evidence type="ECO:0000313" key="4">
    <source>
        <dbReference type="Proteomes" id="UP000053558"/>
    </source>
</evidence>
<dbReference type="AlphaFoldDB" id="A0A5M3N7K1"/>
<evidence type="ECO:0000256" key="1">
    <source>
        <dbReference type="SAM" id="MobiDB-lite"/>
    </source>
</evidence>
<dbReference type="PANTHER" id="PTHR43135:SF3">
    <property type="entry name" value="ALPHA-D-RIBOSE 1-METHYLPHOSPHONATE 5-TRIPHOSPHATE DIPHOSPHATASE"/>
    <property type="match status" value="1"/>
</dbReference>
<gene>
    <name evidence="3" type="ORF">CONPUDRAFT_149443</name>
</gene>
<dbReference type="Gene3D" id="2.30.40.10">
    <property type="entry name" value="Urease, subunit C, domain 1"/>
    <property type="match status" value="1"/>
</dbReference>
<dbReference type="GO" id="GO:0016810">
    <property type="term" value="F:hydrolase activity, acting on carbon-nitrogen (but not peptide) bonds"/>
    <property type="evidence" value="ECO:0007669"/>
    <property type="project" value="InterPro"/>
</dbReference>
<dbReference type="Gene3D" id="3.20.20.140">
    <property type="entry name" value="Metal-dependent hydrolases"/>
    <property type="match status" value="1"/>
</dbReference>
<dbReference type="SUPFAM" id="SSF51338">
    <property type="entry name" value="Composite domain of metallo-dependent hydrolases"/>
    <property type="match status" value="1"/>
</dbReference>
<dbReference type="InterPro" id="IPR051781">
    <property type="entry name" value="Metallo-dep_Hydrolase"/>
</dbReference>
<name>A0A5M3N7K1_CONPW</name>
<evidence type="ECO:0000313" key="3">
    <source>
        <dbReference type="EMBL" id="EIW87413.1"/>
    </source>
</evidence>
<organism evidence="3 4">
    <name type="scientific">Coniophora puteana (strain RWD-64-598)</name>
    <name type="common">Brown rot fungus</name>
    <dbReference type="NCBI Taxonomy" id="741705"/>
    <lineage>
        <taxon>Eukaryota</taxon>
        <taxon>Fungi</taxon>
        <taxon>Dikarya</taxon>
        <taxon>Basidiomycota</taxon>
        <taxon>Agaricomycotina</taxon>
        <taxon>Agaricomycetes</taxon>
        <taxon>Agaricomycetidae</taxon>
        <taxon>Boletales</taxon>
        <taxon>Coniophorineae</taxon>
        <taxon>Coniophoraceae</taxon>
        <taxon>Coniophora</taxon>
    </lineage>
</organism>
<dbReference type="PANTHER" id="PTHR43135">
    <property type="entry name" value="ALPHA-D-RIBOSE 1-METHYLPHOSPHONATE 5-TRIPHOSPHATE DIPHOSPHATASE"/>
    <property type="match status" value="1"/>
</dbReference>
<dbReference type="KEGG" id="cput:CONPUDRAFT_149443"/>
<keyword evidence="4" id="KW-1185">Reference proteome</keyword>
<dbReference type="GeneID" id="19202597"/>
<dbReference type="EMBL" id="JH711573">
    <property type="protein sequence ID" value="EIW87413.1"/>
    <property type="molecule type" value="Genomic_DNA"/>
</dbReference>
<reference evidence="4" key="1">
    <citation type="journal article" date="2012" name="Science">
        <title>The Paleozoic origin of enzymatic lignin decomposition reconstructed from 31 fungal genomes.</title>
        <authorList>
            <person name="Floudas D."/>
            <person name="Binder M."/>
            <person name="Riley R."/>
            <person name="Barry K."/>
            <person name="Blanchette R.A."/>
            <person name="Henrissat B."/>
            <person name="Martinez A.T."/>
            <person name="Otillar R."/>
            <person name="Spatafora J.W."/>
            <person name="Yadav J.S."/>
            <person name="Aerts A."/>
            <person name="Benoit I."/>
            <person name="Boyd A."/>
            <person name="Carlson A."/>
            <person name="Copeland A."/>
            <person name="Coutinho P.M."/>
            <person name="de Vries R.P."/>
            <person name="Ferreira P."/>
            <person name="Findley K."/>
            <person name="Foster B."/>
            <person name="Gaskell J."/>
            <person name="Glotzer D."/>
            <person name="Gorecki P."/>
            <person name="Heitman J."/>
            <person name="Hesse C."/>
            <person name="Hori C."/>
            <person name="Igarashi K."/>
            <person name="Jurgens J.A."/>
            <person name="Kallen N."/>
            <person name="Kersten P."/>
            <person name="Kohler A."/>
            <person name="Kuees U."/>
            <person name="Kumar T.K.A."/>
            <person name="Kuo A."/>
            <person name="LaButti K."/>
            <person name="Larrondo L.F."/>
            <person name="Lindquist E."/>
            <person name="Ling A."/>
            <person name="Lombard V."/>
            <person name="Lucas S."/>
            <person name="Lundell T."/>
            <person name="Martin R."/>
            <person name="McLaughlin D.J."/>
            <person name="Morgenstern I."/>
            <person name="Morin E."/>
            <person name="Murat C."/>
            <person name="Nagy L.G."/>
            <person name="Nolan M."/>
            <person name="Ohm R.A."/>
            <person name="Patyshakuliyeva A."/>
            <person name="Rokas A."/>
            <person name="Ruiz-Duenas F.J."/>
            <person name="Sabat G."/>
            <person name="Salamov A."/>
            <person name="Samejima M."/>
            <person name="Schmutz J."/>
            <person name="Slot J.C."/>
            <person name="St John F."/>
            <person name="Stenlid J."/>
            <person name="Sun H."/>
            <person name="Sun S."/>
            <person name="Syed K."/>
            <person name="Tsang A."/>
            <person name="Wiebenga A."/>
            <person name="Young D."/>
            <person name="Pisabarro A."/>
            <person name="Eastwood D.C."/>
            <person name="Martin F."/>
            <person name="Cullen D."/>
            <person name="Grigoriev I.V."/>
            <person name="Hibbett D.S."/>
        </authorList>
    </citation>
    <scope>NUCLEOTIDE SEQUENCE [LARGE SCALE GENOMIC DNA]</scope>
    <source>
        <strain evidence="4">RWD-64-598 SS2</strain>
    </source>
</reference>
<feature type="region of interest" description="Disordered" evidence="1">
    <location>
        <begin position="341"/>
        <end position="361"/>
    </location>
</feature>
<dbReference type="InterPro" id="IPR011059">
    <property type="entry name" value="Metal-dep_hydrolase_composite"/>
</dbReference>
<dbReference type="InterPro" id="IPR006680">
    <property type="entry name" value="Amidohydro-rel"/>
</dbReference>
<dbReference type="OrthoDB" id="5595695at2759"/>
<dbReference type="Proteomes" id="UP000053558">
    <property type="component" value="Unassembled WGS sequence"/>
</dbReference>
<dbReference type="RefSeq" id="XP_007763908.1">
    <property type="nucleotide sequence ID" value="XM_007765718.1"/>
</dbReference>
<feature type="region of interest" description="Disordered" evidence="1">
    <location>
        <begin position="570"/>
        <end position="629"/>
    </location>
</feature>
<comment type="caution">
    <text evidence="3">The sequence shown here is derived from an EMBL/GenBank/DDBJ whole genome shotgun (WGS) entry which is preliminary data.</text>
</comment>
<feature type="compositionally biased region" description="Polar residues" evidence="1">
    <location>
        <begin position="574"/>
        <end position="589"/>
    </location>
</feature>
<feature type="domain" description="Amidohydrolase-related" evidence="2">
    <location>
        <begin position="83"/>
        <end position="284"/>
    </location>
</feature>
<dbReference type="InterPro" id="IPR032466">
    <property type="entry name" value="Metal_Hydrolase"/>
</dbReference>